<protein>
    <submittedName>
        <fullName evidence="1">Uncharacterized protein</fullName>
    </submittedName>
</protein>
<dbReference type="Proteomes" id="UP001501757">
    <property type="component" value="Unassembled WGS sequence"/>
</dbReference>
<name>A0ABN0WKZ0_9ALTE</name>
<evidence type="ECO:0000313" key="1">
    <source>
        <dbReference type="EMBL" id="GAA0340817.1"/>
    </source>
</evidence>
<reference evidence="1 2" key="1">
    <citation type="journal article" date="2019" name="Int. J. Syst. Evol. Microbiol.">
        <title>The Global Catalogue of Microorganisms (GCM) 10K type strain sequencing project: providing services to taxonomists for standard genome sequencing and annotation.</title>
        <authorList>
            <consortium name="The Broad Institute Genomics Platform"/>
            <consortium name="The Broad Institute Genome Sequencing Center for Infectious Disease"/>
            <person name="Wu L."/>
            <person name="Ma J."/>
        </authorList>
    </citation>
    <scope>NUCLEOTIDE SEQUENCE [LARGE SCALE GENOMIC DNA]</scope>
    <source>
        <strain evidence="1 2">JCM 13378</strain>
    </source>
</reference>
<comment type="caution">
    <text evidence="1">The sequence shown here is derived from an EMBL/GenBank/DDBJ whole genome shotgun (WGS) entry which is preliminary data.</text>
</comment>
<keyword evidence="2" id="KW-1185">Reference proteome</keyword>
<dbReference type="EMBL" id="BAAAEI010000001">
    <property type="protein sequence ID" value="GAA0340817.1"/>
    <property type="molecule type" value="Genomic_DNA"/>
</dbReference>
<dbReference type="RefSeq" id="WP_343840554.1">
    <property type="nucleotide sequence ID" value="NZ_BAAAEI010000001.1"/>
</dbReference>
<organism evidence="1 2">
    <name type="scientific">Bowmanella denitrificans</name>
    <dbReference type="NCBI Taxonomy" id="366582"/>
    <lineage>
        <taxon>Bacteria</taxon>
        <taxon>Pseudomonadati</taxon>
        <taxon>Pseudomonadota</taxon>
        <taxon>Gammaproteobacteria</taxon>
        <taxon>Alteromonadales</taxon>
        <taxon>Alteromonadaceae</taxon>
        <taxon>Bowmanella</taxon>
    </lineage>
</organism>
<gene>
    <name evidence="1" type="ORF">GCM10009092_01620</name>
</gene>
<evidence type="ECO:0000313" key="2">
    <source>
        <dbReference type="Proteomes" id="UP001501757"/>
    </source>
</evidence>
<accession>A0ABN0WKZ0</accession>
<sequence length="153" mass="15940">MTCYQSGDFSKYFKENMTDLGLPVPNTLFDTYNATISTATTIVGTLATLGKSATIGELIGATVGLEKLAVAASIGAVAYTGAVIGSAAVATGRSLGCGSTISDFFVSNPKLKFAGAELLFAYHPEIVQQHLPNRATFAVKAKRTPGVFEYATC</sequence>
<proteinExistence type="predicted"/>